<dbReference type="CDD" id="cd06911">
    <property type="entry name" value="VirB9_CagX_TrbG"/>
    <property type="match status" value="1"/>
</dbReference>
<dbReference type="InterPro" id="IPR033645">
    <property type="entry name" value="VirB9/CagX/TrbG_C"/>
</dbReference>
<dbReference type="Gene3D" id="2.60.40.2500">
    <property type="match status" value="1"/>
</dbReference>
<feature type="signal peptide" evidence="3">
    <location>
        <begin position="1"/>
        <end position="21"/>
    </location>
</feature>
<evidence type="ECO:0000256" key="1">
    <source>
        <dbReference type="ARBA" id="ARBA00006135"/>
    </source>
</evidence>
<dbReference type="AlphaFoldDB" id="A0A2W5V965"/>
<comment type="similarity">
    <text evidence="1">Belongs to the TrbG/VirB9 family.</text>
</comment>
<evidence type="ECO:0000256" key="3">
    <source>
        <dbReference type="SAM" id="SignalP"/>
    </source>
</evidence>
<evidence type="ECO:0000313" key="4">
    <source>
        <dbReference type="EMBL" id="PZR33236.1"/>
    </source>
</evidence>
<sequence>MTGLVARAGLACALLSSSALAEPAPDARLAAPAGMSAYAWAEDAVYPLTATPGRITDIVLEPGESLAATGAIAAGDTARWVIGDTASGLGPARRVHVLVKPTQVGLATNLLINTDRRTYHLELRASGRTWQARVSWSYPDAAAPVLVSAPPARPSLDVSAVNRAYRIEGDHPAWRPVAVFDDGQRAYVEFGPGVVLGDLPPLYRVGEDGKSSQLVNYRVEGRRIVLDRLFDRVELRLGIKRQARRVRIIRLASAPEVLR</sequence>
<keyword evidence="2 3" id="KW-0732">Signal</keyword>
<dbReference type="InterPro" id="IPR010258">
    <property type="entry name" value="Conjugal_tfr_TrbG/VirB9/CagX"/>
</dbReference>
<dbReference type="Pfam" id="PF03524">
    <property type="entry name" value="CagX"/>
    <property type="match status" value="1"/>
</dbReference>
<gene>
    <name evidence="4" type="primary">trbG</name>
    <name evidence="4" type="ORF">DI526_14160</name>
</gene>
<accession>A0A2W5V965</accession>
<evidence type="ECO:0000256" key="2">
    <source>
        <dbReference type="ARBA" id="ARBA00022729"/>
    </source>
</evidence>
<dbReference type="EMBL" id="QFQZ01000045">
    <property type="protein sequence ID" value="PZR33236.1"/>
    <property type="molecule type" value="Genomic_DNA"/>
</dbReference>
<dbReference type="NCBIfam" id="TIGR02775">
    <property type="entry name" value="TrbG_Ti"/>
    <property type="match status" value="1"/>
</dbReference>
<evidence type="ECO:0000313" key="5">
    <source>
        <dbReference type="Proteomes" id="UP000249393"/>
    </source>
</evidence>
<reference evidence="4 5" key="1">
    <citation type="submission" date="2017-08" db="EMBL/GenBank/DDBJ databases">
        <title>Infants hospitalized years apart are colonized by the same room-sourced microbial strains.</title>
        <authorList>
            <person name="Brooks B."/>
            <person name="Olm M.R."/>
            <person name="Firek B.A."/>
            <person name="Baker R."/>
            <person name="Thomas B.C."/>
            <person name="Morowitz M.J."/>
            <person name="Banfield J.F."/>
        </authorList>
    </citation>
    <scope>NUCLEOTIDE SEQUENCE [LARGE SCALE GENOMIC DNA]</scope>
    <source>
        <strain evidence="4">S2_003_000_R2_4</strain>
    </source>
</reference>
<comment type="caution">
    <text evidence="4">The sequence shown here is derived from an EMBL/GenBank/DDBJ whole genome shotgun (WGS) entry which is preliminary data.</text>
</comment>
<dbReference type="RefSeq" id="WP_304279183.1">
    <property type="nucleotide sequence ID" value="NZ_QFQZ01000045.1"/>
</dbReference>
<dbReference type="InterPro" id="IPR038161">
    <property type="entry name" value="VirB9/CagX/TrbG_C_sf"/>
</dbReference>
<dbReference type="InterPro" id="IPR014142">
    <property type="entry name" value="TrbG_Ti"/>
</dbReference>
<dbReference type="Proteomes" id="UP000249393">
    <property type="component" value="Unassembled WGS sequence"/>
</dbReference>
<protein>
    <submittedName>
        <fullName evidence="4">P-type conjugative transfer protein TrbG</fullName>
    </submittedName>
</protein>
<organism evidence="4 5">
    <name type="scientific">Caulobacter segnis</name>
    <dbReference type="NCBI Taxonomy" id="88688"/>
    <lineage>
        <taxon>Bacteria</taxon>
        <taxon>Pseudomonadati</taxon>
        <taxon>Pseudomonadota</taxon>
        <taxon>Alphaproteobacteria</taxon>
        <taxon>Caulobacterales</taxon>
        <taxon>Caulobacteraceae</taxon>
        <taxon>Caulobacter</taxon>
    </lineage>
</organism>
<name>A0A2W5V965_9CAUL</name>
<feature type="chain" id="PRO_5015881589" evidence="3">
    <location>
        <begin position="22"/>
        <end position="259"/>
    </location>
</feature>
<proteinExistence type="inferred from homology"/>